<dbReference type="SMART" id="SM01040">
    <property type="entry name" value="Bro-N"/>
    <property type="match status" value="1"/>
</dbReference>
<gene>
    <name evidence="3" type="ORF">GCM10007418_06320</name>
</gene>
<proteinExistence type="predicted"/>
<dbReference type="EMBL" id="BMFF01000001">
    <property type="protein sequence ID" value="GGC89350.1"/>
    <property type="molecule type" value="Genomic_DNA"/>
</dbReference>
<feature type="domain" description="Bro-N" evidence="2">
    <location>
        <begin position="1"/>
        <end position="122"/>
    </location>
</feature>
<keyword evidence="4" id="KW-1185">Reference proteome</keyword>
<dbReference type="PANTHER" id="PTHR36180">
    <property type="entry name" value="DNA-BINDING PROTEIN-RELATED-RELATED"/>
    <property type="match status" value="1"/>
</dbReference>
<keyword evidence="1" id="KW-0175">Coiled coil</keyword>
<accession>A0ABQ1P1T6</accession>
<dbReference type="InterPro" id="IPR003497">
    <property type="entry name" value="BRO_N_domain"/>
</dbReference>
<dbReference type="PROSITE" id="PS51750">
    <property type="entry name" value="BRO_N"/>
    <property type="match status" value="1"/>
</dbReference>
<comment type="caution">
    <text evidence="3">The sequence shown here is derived from an EMBL/GenBank/DDBJ whole genome shotgun (WGS) entry which is preliminary data.</text>
</comment>
<organism evidence="3 4">
    <name type="scientific">Halopseudomonas salina</name>
    <dbReference type="NCBI Taxonomy" id="1323744"/>
    <lineage>
        <taxon>Bacteria</taxon>
        <taxon>Pseudomonadati</taxon>
        <taxon>Pseudomonadota</taxon>
        <taxon>Gammaproteobacteria</taxon>
        <taxon>Pseudomonadales</taxon>
        <taxon>Pseudomonadaceae</taxon>
        <taxon>Halopseudomonas</taxon>
    </lineage>
</organism>
<evidence type="ECO:0000313" key="4">
    <source>
        <dbReference type="Proteomes" id="UP000638188"/>
    </source>
</evidence>
<evidence type="ECO:0000259" key="2">
    <source>
        <dbReference type="PROSITE" id="PS51750"/>
    </source>
</evidence>
<dbReference type="PANTHER" id="PTHR36180:SF2">
    <property type="entry name" value="BRO FAMILY PROTEIN"/>
    <property type="match status" value="1"/>
</dbReference>
<evidence type="ECO:0000313" key="3">
    <source>
        <dbReference type="EMBL" id="GGC89350.1"/>
    </source>
</evidence>
<dbReference type="Proteomes" id="UP000638188">
    <property type="component" value="Unassembled WGS sequence"/>
</dbReference>
<evidence type="ECO:0000256" key="1">
    <source>
        <dbReference type="SAM" id="Coils"/>
    </source>
</evidence>
<protein>
    <recommendedName>
        <fullName evidence="2">Bro-N domain-containing protein</fullName>
    </recommendedName>
</protein>
<dbReference type="Pfam" id="PF02498">
    <property type="entry name" value="Bro-N"/>
    <property type="match status" value="1"/>
</dbReference>
<sequence>MTDTNLILSYPENGKNIRTIYRNEEVFFCLADVVQILAEQNTKLAADEKKQGLGGLTKALLDSLDPDEKYFVPEINLTHLQDSQFVSQPGLFRIILRDNSPACKKFQRWVFHDVLPSLQKFGTYPPPSVPQGSDVKKAVMLLLDEIEERERLERETRERFLVTERKLNELSERLSETESQPAYGIVYMSVERHSEGELRDARELQHIQGWCIKICAEEGYSSRKVIVDGKECITFPEIVLTKAKKQIAEI</sequence>
<feature type="coiled-coil region" evidence="1">
    <location>
        <begin position="135"/>
        <end position="180"/>
    </location>
</feature>
<dbReference type="RefSeq" id="WP_150277279.1">
    <property type="nucleotide sequence ID" value="NZ_BMFF01000001.1"/>
</dbReference>
<name>A0ABQ1P1T6_9GAMM</name>
<reference evidence="4" key="1">
    <citation type="journal article" date="2019" name="Int. J. Syst. Evol. Microbiol.">
        <title>The Global Catalogue of Microorganisms (GCM) 10K type strain sequencing project: providing services to taxonomists for standard genome sequencing and annotation.</title>
        <authorList>
            <consortium name="The Broad Institute Genomics Platform"/>
            <consortium name="The Broad Institute Genome Sequencing Center for Infectious Disease"/>
            <person name="Wu L."/>
            <person name="Ma J."/>
        </authorList>
    </citation>
    <scope>NUCLEOTIDE SEQUENCE [LARGE SCALE GENOMIC DNA]</scope>
    <source>
        <strain evidence="4">CGMCC 1.12482</strain>
    </source>
</reference>